<dbReference type="CDD" id="cd16325">
    <property type="entry name" value="LolA"/>
    <property type="match status" value="1"/>
</dbReference>
<name>A0A931MM93_9SPHN</name>
<keyword evidence="4" id="KW-1185">Reference proteome</keyword>
<gene>
    <name evidence="3" type="ORF">I5E68_14615</name>
</gene>
<sequence length="228" mass="24767">MKILTKILSSCTSAAVPFAMGAAALGICATGFVAGLAPVPAMAATPSASLQLDQAVKALRAIDTMKADFVQTDRSGQRVGGELTLKRPGRIRFQYEKGVPMLIVGDGKALTMIDYEVNQVQRWPIKNSPLGALLDPGRDVARFGRVIDTGNPNVISIEVRDKGHPEYGIITLIFTRKASAPGGLELSYWVALDSQNTRTTIQLTNQRYGVAVADNAFRWTDPRPRRRR</sequence>
<evidence type="ECO:0000313" key="3">
    <source>
        <dbReference type="EMBL" id="MBH0114175.1"/>
    </source>
</evidence>
<dbReference type="PANTHER" id="PTHR35869">
    <property type="entry name" value="OUTER-MEMBRANE LIPOPROTEIN CARRIER PROTEIN"/>
    <property type="match status" value="1"/>
</dbReference>
<dbReference type="RefSeq" id="WP_197165266.1">
    <property type="nucleotide sequence ID" value="NZ_JADZGI010000002.1"/>
</dbReference>
<organism evidence="3 4">
    <name type="scientific">Novosphingobium aureum</name>
    <dbReference type="NCBI Taxonomy" id="2792964"/>
    <lineage>
        <taxon>Bacteria</taxon>
        <taxon>Pseudomonadati</taxon>
        <taxon>Pseudomonadota</taxon>
        <taxon>Alphaproteobacteria</taxon>
        <taxon>Sphingomonadales</taxon>
        <taxon>Sphingomonadaceae</taxon>
        <taxon>Novosphingobium</taxon>
    </lineage>
</organism>
<reference evidence="3" key="1">
    <citation type="submission" date="2020-11" db="EMBL/GenBank/DDBJ databases">
        <title>Novosphingobium aureum sp. nov., a marine bacterium isolated from sediment of a salt flat.</title>
        <authorList>
            <person name="Yoo Y."/>
            <person name="Kim J.-J."/>
        </authorList>
    </citation>
    <scope>NUCLEOTIDE SEQUENCE</scope>
    <source>
        <strain evidence="3">YJ-S2-02</strain>
    </source>
</reference>
<dbReference type="Gene3D" id="2.50.20.10">
    <property type="entry name" value="Lipoprotein localisation LolA/LolB/LppX"/>
    <property type="match status" value="1"/>
</dbReference>
<dbReference type="PANTHER" id="PTHR35869:SF1">
    <property type="entry name" value="OUTER-MEMBRANE LIPOPROTEIN CARRIER PROTEIN"/>
    <property type="match status" value="1"/>
</dbReference>
<dbReference type="EMBL" id="JADZGI010000002">
    <property type="protein sequence ID" value="MBH0114175.1"/>
    <property type="molecule type" value="Genomic_DNA"/>
</dbReference>
<protein>
    <submittedName>
        <fullName evidence="3">Outer membrane lipoprotein carrier protein LolA</fullName>
    </submittedName>
</protein>
<accession>A0A931MM93</accession>
<proteinExistence type="predicted"/>
<dbReference type="InterPro" id="IPR004564">
    <property type="entry name" value="OM_lipoprot_carrier_LolA-like"/>
</dbReference>
<comment type="caution">
    <text evidence="3">The sequence shown here is derived from an EMBL/GenBank/DDBJ whole genome shotgun (WGS) entry which is preliminary data.</text>
</comment>
<dbReference type="InterPro" id="IPR029046">
    <property type="entry name" value="LolA/LolB/LppX"/>
</dbReference>
<dbReference type="Proteomes" id="UP000617634">
    <property type="component" value="Unassembled WGS sequence"/>
</dbReference>
<dbReference type="SUPFAM" id="SSF89392">
    <property type="entry name" value="Prokaryotic lipoproteins and lipoprotein localization factors"/>
    <property type="match status" value="1"/>
</dbReference>
<keyword evidence="3" id="KW-0449">Lipoprotein</keyword>
<evidence type="ECO:0000256" key="1">
    <source>
        <dbReference type="ARBA" id="ARBA00022729"/>
    </source>
</evidence>
<dbReference type="AlphaFoldDB" id="A0A931MM93"/>
<evidence type="ECO:0000313" key="4">
    <source>
        <dbReference type="Proteomes" id="UP000617634"/>
    </source>
</evidence>
<feature type="signal peptide" evidence="2">
    <location>
        <begin position="1"/>
        <end position="43"/>
    </location>
</feature>
<feature type="chain" id="PRO_5037726687" evidence="2">
    <location>
        <begin position="44"/>
        <end position="228"/>
    </location>
</feature>
<evidence type="ECO:0000256" key="2">
    <source>
        <dbReference type="SAM" id="SignalP"/>
    </source>
</evidence>
<dbReference type="Pfam" id="PF03548">
    <property type="entry name" value="LolA"/>
    <property type="match status" value="1"/>
</dbReference>
<keyword evidence="1 2" id="KW-0732">Signal</keyword>